<evidence type="ECO:0000313" key="1">
    <source>
        <dbReference type="EMBL" id="EST10412.1"/>
    </source>
</evidence>
<gene>
    <name evidence="1" type="ORF">P343_17425</name>
</gene>
<comment type="caution">
    <text evidence="1">The sequence shown here is derived from an EMBL/GenBank/DDBJ whole genome shotgun (WGS) entry which is preliminary data.</text>
</comment>
<accession>V6IU39</accession>
<dbReference type="EMBL" id="AWTC01000024">
    <property type="protein sequence ID" value="EST10412.1"/>
    <property type="molecule type" value="Genomic_DNA"/>
</dbReference>
<dbReference type="eggNOG" id="COG3741">
    <property type="taxonomic scope" value="Bacteria"/>
</dbReference>
<dbReference type="InterPro" id="IPR007709">
    <property type="entry name" value="N-FG_amidohydro"/>
</dbReference>
<organism evidence="1 2">
    <name type="scientific">Sporolactobacillus laevolacticus DSM 442</name>
    <dbReference type="NCBI Taxonomy" id="1395513"/>
    <lineage>
        <taxon>Bacteria</taxon>
        <taxon>Bacillati</taxon>
        <taxon>Bacillota</taxon>
        <taxon>Bacilli</taxon>
        <taxon>Bacillales</taxon>
        <taxon>Sporolactobacillaceae</taxon>
        <taxon>Sporolactobacillus</taxon>
    </lineage>
</organism>
<proteinExistence type="predicted"/>
<dbReference type="AlphaFoldDB" id="V6IU39"/>
<reference evidence="1 2" key="1">
    <citation type="journal article" date="2013" name="Genome Announc.">
        <title>Genome Sequence of Sporolactobacillus laevolacticus DSM442, an Efficient Polymer-Grade D-Lactate Producer from Agricultural Waste Cottonseed as a Nitrogen Source.</title>
        <authorList>
            <person name="Wang H."/>
            <person name="Wang L."/>
            <person name="Ju J."/>
            <person name="Yu B."/>
            <person name="Ma Y."/>
        </authorList>
    </citation>
    <scope>NUCLEOTIDE SEQUENCE [LARGE SCALE GENOMIC DNA]</scope>
    <source>
        <strain evidence="1 2">DSM 442</strain>
    </source>
</reference>
<dbReference type="RefSeq" id="WP_023511673.1">
    <property type="nucleotide sequence ID" value="NZ_AWTC01000024.1"/>
</dbReference>
<keyword evidence="2" id="KW-1185">Reference proteome</keyword>
<dbReference type="SUPFAM" id="SSF53187">
    <property type="entry name" value="Zn-dependent exopeptidases"/>
    <property type="match status" value="1"/>
</dbReference>
<dbReference type="Proteomes" id="UP000018296">
    <property type="component" value="Unassembled WGS sequence"/>
</dbReference>
<sequence>MKNYSIFNELDQTHPIVVSIPHSGTYISSEMRKQLMPNVILPNMDWFLRELYDFLALDHVTVLENNTSRYVADPNRDIEADPTGNYHTLVYQKTTLNKPMYHHPLTREEVDQRIERYYKPYHQALKQLLENKLTAYKKVILLDLHSFAEFGNPPVVQDFVLGNRNGLTTSRETAQVMMRLLSDAGYTVSDNYPFPGGYITKHYGTNYGNRIESMQIEIRYREYIGDRYYGEEELTHWDKSTFEHAKANLKVIFQHFLSYIHNNINYC</sequence>
<evidence type="ECO:0000313" key="2">
    <source>
        <dbReference type="Proteomes" id="UP000018296"/>
    </source>
</evidence>
<dbReference type="GO" id="GO:0016787">
    <property type="term" value="F:hydrolase activity"/>
    <property type="evidence" value="ECO:0007669"/>
    <property type="project" value="UniProtKB-KW"/>
</dbReference>
<dbReference type="PATRIC" id="fig|1395513.3.peg.3536"/>
<name>V6IU39_9BACL</name>
<dbReference type="Gene3D" id="3.40.630.40">
    <property type="entry name" value="Zn-dependent exopeptidases"/>
    <property type="match status" value="1"/>
</dbReference>
<keyword evidence="1" id="KW-0378">Hydrolase</keyword>
<protein>
    <submittedName>
        <fullName evidence="1">N-formylglutamate amidohydrolase</fullName>
    </submittedName>
</protein>
<dbReference type="Pfam" id="PF05013">
    <property type="entry name" value="FGase"/>
    <property type="match status" value="1"/>
</dbReference>
<dbReference type="STRING" id="1395513.P343_17425"/>